<comment type="caution">
    <text evidence="2">The sequence shown here is derived from an EMBL/GenBank/DDBJ whole genome shotgun (WGS) entry which is preliminary data.</text>
</comment>
<keyword evidence="4" id="KW-1185">Reference proteome</keyword>
<evidence type="ECO:0000256" key="1">
    <source>
        <dbReference type="SAM" id="MobiDB-lite"/>
    </source>
</evidence>
<dbReference type="EMBL" id="CAMXCT030001638">
    <property type="protein sequence ID" value="CAL4779154.1"/>
    <property type="molecule type" value="Genomic_DNA"/>
</dbReference>
<dbReference type="EMBL" id="CAMXCT020001638">
    <property type="protein sequence ID" value="CAL1145217.1"/>
    <property type="molecule type" value="Genomic_DNA"/>
</dbReference>
<reference evidence="2" key="1">
    <citation type="submission" date="2022-10" db="EMBL/GenBank/DDBJ databases">
        <authorList>
            <person name="Chen Y."/>
            <person name="Dougan E. K."/>
            <person name="Chan C."/>
            <person name="Rhodes N."/>
            <person name="Thang M."/>
        </authorList>
    </citation>
    <scope>NUCLEOTIDE SEQUENCE</scope>
</reference>
<evidence type="ECO:0000313" key="2">
    <source>
        <dbReference type="EMBL" id="CAI3991842.1"/>
    </source>
</evidence>
<protein>
    <submittedName>
        <fullName evidence="2">Uncharacterized protein</fullName>
    </submittedName>
</protein>
<gene>
    <name evidence="2" type="ORF">C1SCF055_LOCUS18712</name>
</gene>
<organism evidence="2">
    <name type="scientific">Cladocopium goreaui</name>
    <dbReference type="NCBI Taxonomy" id="2562237"/>
    <lineage>
        <taxon>Eukaryota</taxon>
        <taxon>Sar</taxon>
        <taxon>Alveolata</taxon>
        <taxon>Dinophyceae</taxon>
        <taxon>Suessiales</taxon>
        <taxon>Symbiodiniaceae</taxon>
        <taxon>Cladocopium</taxon>
    </lineage>
</organism>
<name>A0A9P1CIQ5_9DINO</name>
<accession>A0A9P1CIQ5</accession>
<dbReference type="Proteomes" id="UP001152797">
    <property type="component" value="Unassembled WGS sequence"/>
</dbReference>
<proteinExistence type="predicted"/>
<evidence type="ECO:0000313" key="3">
    <source>
        <dbReference type="EMBL" id="CAL4779154.1"/>
    </source>
</evidence>
<feature type="region of interest" description="Disordered" evidence="1">
    <location>
        <begin position="124"/>
        <end position="149"/>
    </location>
</feature>
<evidence type="ECO:0000313" key="4">
    <source>
        <dbReference type="Proteomes" id="UP001152797"/>
    </source>
</evidence>
<reference evidence="3 4" key="2">
    <citation type="submission" date="2024-05" db="EMBL/GenBank/DDBJ databases">
        <authorList>
            <person name="Chen Y."/>
            <person name="Shah S."/>
            <person name="Dougan E. K."/>
            <person name="Thang M."/>
            <person name="Chan C."/>
        </authorList>
    </citation>
    <scope>NUCLEOTIDE SEQUENCE [LARGE SCALE GENOMIC DNA]</scope>
</reference>
<dbReference type="EMBL" id="CAMXCT010001638">
    <property type="protein sequence ID" value="CAI3991842.1"/>
    <property type="molecule type" value="Genomic_DNA"/>
</dbReference>
<sequence>MSRVLDYAVLKEHVGRVQRQELARFDLPHEPIDKELTLNRSFARGWPNSLYNDSSKTRMLLTPTGPGRGYGGYGSYGRETGLTPRLGDFKESHERSWRVEKEDSSIDWAPHRSRDGERHELRLPALEEASARVTPRTPRKPPRSRWTSQVQMTAVPEFFCPPL</sequence>
<dbReference type="AlphaFoldDB" id="A0A9P1CIQ5"/>